<gene>
    <name evidence="3" type="ORF">SAMN05192555_11568</name>
</gene>
<dbReference type="PANTHER" id="PTHR11533">
    <property type="entry name" value="PROTEASE M1 ZINC METALLOPROTEASE"/>
    <property type="match status" value="1"/>
</dbReference>
<dbReference type="Proteomes" id="UP000199107">
    <property type="component" value="Unassembled WGS sequence"/>
</dbReference>
<keyword evidence="1" id="KW-0732">Signal</keyword>
<dbReference type="InterPro" id="IPR027268">
    <property type="entry name" value="Peptidase_M4/M1_CTD_sf"/>
</dbReference>
<evidence type="ECO:0000259" key="2">
    <source>
        <dbReference type="Pfam" id="PF01433"/>
    </source>
</evidence>
<feature type="chain" id="PRO_5011707464" description="Peptidase M1 membrane alanine aminopeptidase domain-containing protein" evidence="1">
    <location>
        <begin position="29"/>
        <end position="631"/>
    </location>
</feature>
<dbReference type="InterPro" id="IPR050344">
    <property type="entry name" value="Peptidase_M1_aminopeptidases"/>
</dbReference>
<name>A0A1G9UHZ6_9GAMM</name>
<dbReference type="GO" id="GO:0005737">
    <property type="term" value="C:cytoplasm"/>
    <property type="evidence" value="ECO:0007669"/>
    <property type="project" value="TreeGrafter"/>
</dbReference>
<dbReference type="Gene3D" id="1.10.390.10">
    <property type="entry name" value="Neutral Protease Domain 2"/>
    <property type="match status" value="1"/>
</dbReference>
<dbReference type="GO" id="GO:0016020">
    <property type="term" value="C:membrane"/>
    <property type="evidence" value="ECO:0007669"/>
    <property type="project" value="TreeGrafter"/>
</dbReference>
<dbReference type="GO" id="GO:0005615">
    <property type="term" value="C:extracellular space"/>
    <property type="evidence" value="ECO:0007669"/>
    <property type="project" value="TreeGrafter"/>
</dbReference>
<proteinExistence type="predicted"/>
<keyword evidence="4" id="KW-1185">Reference proteome</keyword>
<feature type="domain" description="Peptidase M1 membrane alanine aminopeptidase" evidence="2">
    <location>
        <begin position="258"/>
        <end position="397"/>
    </location>
</feature>
<sequence>MVRLSQRPAFAFALLGGLCMLLSGVAVAEELAHKTMRLWLDPANASLRGELELSPAPGATDINLLPGLEITLDERDGERRLLHWQGRLEPAQQQRGLRLSEAGSFLPSGAGWYPSLLEPPFSLSLTLELPPGQRGVASGSLVIEEGDRDKSDATREGYHHPRSASIEVAAGPWQLRERDVGEVRLRTLFPGALDDAFGETYLEHAARYLAMFEQRLGDYPFDSFTMATTPEPVGLAFAGFTLLGERVIPLPFIPRTSLAHELMHAWWGTGIRVDYQTGNWSEAVTTYLADYHLDELRGEALDTRTRWLTDLAALPPDREQPLSAFRGGRDPTARLIGYQHGAMMLHMLRHKIGDDAFDRALRQVVATHMFHEAGWDDLQAAFEEAADTSLEAFFTAWLTQPGRPRIILDDARRSLQEDRWQLEIALRQQGDAAPWPLRLPLVIATQAGEVQRTLVLDEARQRLAFDLDERPLSMQIDPGMNVLRQLEAPPATLRALILATDVDVIAVSPGSESLAHQLLGQRPGAATAARDDDEGRLRLLVGLSDDVDAWLAEHGLEAMPGVIRRGAARMWHHPDRPLVVLSADSQRGLGMLAGTLRHQGQYSYVVQDAEGATLDSGRWSLGRDLAWDFDD</sequence>
<dbReference type="GO" id="GO:0070006">
    <property type="term" value="F:metalloaminopeptidase activity"/>
    <property type="evidence" value="ECO:0007669"/>
    <property type="project" value="TreeGrafter"/>
</dbReference>
<protein>
    <recommendedName>
        <fullName evidence="2">Peptidase M1 membrane alanine aminopeptidase domain-containing protein</fullName>
    </recommendedName>
</protein>
<accession>A0A1G9UHZ6</accession>
<dbReference type="STRING" id="48727.SAMN05192555_11568"/>
<feature type="signal peptide" evidence="1">
    <location>
        <begin position="1"/>
        <end position="28"/>
    </location>
</feature>
<evidence type="ECO:0000256" key="1">
    <source>
        <dbReference type="SAM" id="SignalP"/>
    </source>
</evidence>
<reference evidence="4" key="1">
    <citation type="submission" date="2016-10" db="EMBL/GenBank/DDBJ databases">
        <authorList>
            <person name="Varghese N."/>
            <person name="Submissions S."/>
        </authorList>
    </citation>
    <scope>NUCLEOTIDE SEQUENCE [LARGE SCALE GENOMIC DNA]</scope>
    <source>
        <strain evidence="4">AAP</strain>
    </source>
</reference>
<evidence type="ECO:0000313" key="3">
    <source>
        <dbReference type="EMBL" id="SDM59539.1"/>
    </source>
</evidence>
<organism evidence="3 4">
    <name type="scientific">Franzmannia pantelleriensis</name>
    <dbReference type="NCBI Taxonomy" id="48727"/>
    <lineage>
        <taxon>Bacteria</taxon>
        <taxon>Pseudomonadati</taxon>
        <taxon>Pseudomonadota</taxon>
        <taxon>Gammaproteobacteria</taxon>
        <taxon>Oceanospirillales</taxon>
        <taxon>Halomonadaceae</taxon>
        <taxon>Franzmannia</taxon>
    </lineage>
</organism>
<dbReference type="InterPro" id="IPR014782">
    <property type="entry name" value="Peptidase_M1_dom"/>
</dbReference>
<evidence type="ECO:0000313" key="4">
    <source>
        <dbReference type="Proteomes" id="UP000199107"/>
    </source>
</evidence>
<dbReference type="GO" id="GO:0008270">
    <property type="term" value="F:zinc ion binding"/>
    <property type="evidence" value="ECO:0007669"/>
    <property type="project" value="InterPro"/>
</dbReference>
<dbReference type="AlphaFoldDB" id="A0A1G9UHZ6"/>
<dbReference type="GO" id="GO:0042277">
    <property type="term" value="F:peptide binding"/>
    <property type="evidence" value="ECO:0007669"/>
    <property type="project" value="TreeGrafter"/>
</dbReference>
<dbReference type="PANTHER" id="PTHR11533:SF174">
    <property type="entry name" value="PUROMYCIN-SENSITIVE AMINOPEPTIDASE-RELATED"/>
    <property type="match status" value="1"/>
</dbReference>
<dbReference type="Pfam" id="PF01433">
    <property type="entry name" value="Peptidase_M1"/>
    <property type="match status" value="1"/>
</dbReference>
<dbReference type="SUPFAM" id="SSF55486">
    <property type="entry name" value="Metalloproteases ('zincins'), catalytic domain"/>
    <property type="match status" value="1"/>
</dbReference>
<dbReference type="GO" id="GO:0043171">
    <property type="term" value="P:peptide catabolic process"/>
    <property type="evidence" value="ECO:0007669"/>
    <property type="project" value="TreeGrafter"/>
</dbReference>
<dbReference type="EMBL" id="FNGH01000015">
    <property type="protein sequence ID" value="SDM59539.1"/>
    <property type="molecule type" value="Genomic_DNA"/>
</dbReference>